<dbReference type="Proteomes" id="UP000887576">
    <property type="component" value="Unplaced"/>
</dbReference>
<name>A0AC34QLC5_9BILA</name>
<dbReference type="WBParaSite" id="JU765_v2.g17352.t1">
    <property type="protein sequence ID" value="JU765_v2.g17352.t1"/>
    <property type="gene ID" value="JU765_v2.g17352"/>
</dbReference>
<accession>A0AC34QLC5</accession>
<reference evidence="2" key="1">
    <citation type="submission" date="2022-11" db="UniProtKB">
        <authorList>
            <consortium name="WormBaseParasite"/>
        </authorList>
    </citation>
    <scope>IDENTIFICATION</scope>
</reference>
<organism evidence="1 2">
    <name type="scientific">Panagrolaimus sp. JU765</name>
    <dbReference type="NCBI Taxonomy" id="591449"/>
    <lineage>
        <taxon>Eukaryota</taxon>
        <taxon>Metazoa</taxon>
        <taxon>Ecdysozoa</taxon>
        <taxon>Nematoda</taxon>
        <taxon>Chromadorea</taxon>
        <taxon>Rhabditida</taxon>
        <taxon>Tylenchina</taxon>
        <taxon>Panagrolaimomorpha</taxon>
        <taxon>Panagrolaimoidea</taxon>
        <taxon>Panagrolaimidae</taxon>
        <taxon>Panagrolaimus</taxon>
    </lineage>
</organism>
<protein>
    <submittedName>
        <fullName evidence="2">PX domain-containing protein</fullName>
    </submittedName>
</protein>
<evidence type="ECO:0000313" key="1">
    <source>
        <dbReference type="Proteomes" id="UP000887576"/>
    </source>
</evidence>
<sequence>MINGEDLLQVSDDESTPQESKLVIPKPPDNSEPDDVDENNENTDDLPSDASMIIDLLSYEKRGEGINAFLVYKIATRITNMPGYSKSYYEVWRRFSDFLGLREKLLEKYQHLGILVPTAPEKSISALTKTKLNSNSEENHGNEIVDKRARDLKRFLRRISRHPKLVTDCDFRDFITIDGELPKSISTSAFSGSSVKKMFKSFGDVFSKIAFPMDENDRWFEQVHSQVDELDELWTRLMNSIDALVTNRKELALADEQFSKGLSMLASCEENTSLARILSKLAETHESLAMIEKHMNGQDSEILFETVQEHMALTNALKELFFERVKTWQNWQTQVQGLSKKRETKTRHELSGKTDKANQYKDELVEYETKVDQMEKDFQTMSKIIRGEFSRTCKQRRDDIRDALIKYFESLIESETHVLEQWEKLQPEVKI</sequence>
<evidence type="ECO:0000313" key="2">
    <source>
        <dbReference type="WBParaSite" id="JU765_v2.g17352.t1"/>
    </source>
</evidence>
<proteinExistence type="predicted"/>